<dbReference type="RefSeq" id="WP_130493156.1">
    <property type="nucleotide sequence ID" value="NZ_SGXD01000003.1"/>
</dbReference>
<organism evidence="3 4">
    <name type="scientific">Motilibacter rhizosphaerae</name>
    <dbReference type="NCBI Taxonomy" id="598652"/>
    <lineage>
        <taxon>Bacteria</taxon>
        <taxon>Bacillati</taxon>
        <taxon>Actinomycetota</taxon>
        <taxon>Actinomycetes</taxon>
        <taxon>Motilibacterales</taxon>
        <taxon>Motilibacteraceae</taxon>
        <taxon>Motilibacter</taxon>
    </lineage>
</organism>
<dbReference type="PANTHER" id="PTHR47618:SF1">
    <property type="entry name" value="BIFUNCTIONAL OLIGORIBONUCLEASE AND PAP PHOSPHATASE NRNA"/>
    <property type="match status" value="1"/>
</dbReference>
<feature type="domain" description="DHHA1" evidence="2">
    <location>
        <begin position="280"/>
        <end position="345"/>
    </location>
</feature>
<dbReference type="InterPro" id="IPR051319">
    <property type="entry name" value="Oligoribo/pAp-PDE_c-di-AMP_PDE"/>
</dbReference>
<dbReference type="Gene3D" id="3.10.310.30">
    <property type="match status" value="1"/>
</dbReference>
<evidence type="ECO:0000313" key="4">
    <source>
        <dbReference type="Proteomes" id="UP000293638"/>
    </source>
</evidence>
<reference evidence="3 4" key="1">
    <citation type="submission" date="2019-02" db="EMBL/GenBank/DDBJ databases">
        <title>Genomic Encyclopedia of Type Strains, Phase IV (KMG-IV): sequencing the most valuable type-strain genomes for metagenomic binning, comparative biology and taxonomic classification.</title>
        <authorList>
            <person name="Goeker M."/>
        </authorList>
    </citation>
    <scope>NUCLEOTIDE SEQUENCE [LARGE SCALE GENOMIC DNA]</scope>
    <source>
        <strain evidence="3 4">DSM 45622</strain>
    </source>
</reference>
<evidence type="ECO:0000259" key="2">
    <source>
        <dbReference type="Pfam" id="PF02272"/>
    </source>
</evidence>
<proteinExistence type="predicted"/>
<dbReference type="InterPro" id="IPR038763">
    <property type="entry name" value="DHH_sf"/>
</dbReference>
<dbReference type="InterPro" id="IPR003156">
    <property type="entry name" value="DHHA1_dom"/>
</dbReference>
<dbReference type="OrthoDB" id="9803668at2"/>
<gene>
    <name evidence="3" type="ORF">EV189_2370</name>
</gene>
<protein>
    <submittedName>
        <fullName evidence="3">Phosphoesterase RecJ-like protein</fullName>
    </submittedName>
</protein>
<dbReference type="Pfam" id="PF01368">
    <property type="entry name" value="DHH"/>
    <property type="match status" value="1"/>
</dbReference>
<dbReference type="Pfam" id="PF02272">
    <property type="entry name" value="DHHA1"/>
    <property type="match status" value="1"/>
</dbReference>
<dbReference type="Gene3D" id="3.90.1640.10">
    <property type="entry name" value="inorganic pyrophosphatase (n-terminal core)"/>
    <property type="match status" value="1"/>
</dbReference>
<dbReference type="Proteomes" id="UP000293638">
    <property type="component" value="Unassembled WGS sequence"/>
</dbReference>
<name>A0A4Q7NNX9_9ACTN</name>
<keyword evidence="4" id="KW-1185">Reference proteome</keyword>
<evidence type="ECO:0000259" key="1">
    <source>
        <dbReference type="Pfam" id="PF01368"/>
    </source>
</evidence>
<dbReference type="GO" id="GO:0003676">
    <property type="term" value="F:nucleic acid binding"/>
    <property type="evidence" value="ECO:0007669"/>
    <property type="project" value="InterPro"/>
</dbReference>
<dbReference type="InterPro" id="IPR001667">
    <property type="entry name" value="DDH_dom"/>
</dbReference>
<dbReference type="EMBL" id="SGXD01000003">
    <property type="protein sequence ID" value="RZS86951.1"/>
    <property type="molecule type" value="Genomic_DNA"/>
</dbReference>
<sequence length="349" mass="35108">MSAPTGAHPVAAVQADWRAALDDVAALLERPAGPVVLAAHVAPDGDALGSVLAVARALRQVGVEALVSWGEEPLEVPRSLGALLALDPALAAALTPPSRLPEHVGVLACFDLASRGRLGLLSPLVDTAEAVVAVDHHTSHVPFAHVTALDPAAPATAVLAAELVERLSVPLDAVLAGCLWVGLVTDTGSFRHPSTTPAALRLAARLLDAGAEGARLSRAVLEEVPGALLPVLGEAVAGARLEPGALGGAGLVLATVPRERRAAAGLAVEELVPVLDVVRRAAEADVAACLLQQDDGAWRVSLRSRGPLDVSVAAVALGGGGHRMAAGTTLTGSEDEAVAAVRAALEALA</sequence>
<dbReference type="SUPFAM" id="SSF64182">
    <property type="entry name" value="DHH phosphoesterases"/>
    <property type="match status" value="1"/>
</dbReference>
<accession>A0A4Q7NNX9</accession>
<feature type="domain" description="DDH" evidence="1">
    <location>
        <begin position="35"/>
        <end position="182"/>
    </location>
</feature>
<dbReference type="AlphaFoldDB" id="A0A4Q7NNX9"/>
<comment type="caution">
    <text evidence="3">The sequence shown here is derived from an EMBL/GenBank/DDBJ whole genome shotgun (WGS) entry which is preliminary data.</text>
</comment>
<evidence type="ECO:0000313" key="3">
    <source>
        <dbReference type="EMBL" id="RZS86951.1"/>
    </source>
</evidence>
<dbReference type="PANTHER" id="PTHR47618">
    <property type="entry name" value="BIFUNCTIONAL OLIGORIBONUCLEASE AND PAP PHOSPHATASE NRNA"/>
    <property type="match status" value="1"/>
</dbReference>